<evidence type="ECO:0000259" key="9">
    <source>
        <dbReference type="PROSITE" id="PS50200"/>
    </source>
</evidence>
<dbReference type="FunFam" id="1.20.1050.80:FF:000002">
    <property type="entry name" value="Ras and Rab interactor 2"/>
    <property type="match status" value="1"/>
</dbReference>
<feature type="domain" description="Ras-associating" evidence="9">
    <location>
        <begin position="843"/>
        <end position="934"/>
    </location>
</feature>
<evidence type="ECO:0000259" key="10">
    <source>
        <dbReference type="PROSITE" id="PS51205"/>
    </source>
</evidence>
<evidence type="ECO:0000256" key="3">
    <source>
        <dbReference type="ARBA" id="ARBA00022468"/>
    </source>
</evidence>
<comment type="similarity">
    <text evidence="2">Belongs to the RIN (Ras interaction/interference) family.</text>
</comment>
<dbReference type="SMART" id="SM00167">
    <property type="entry name" value="VPS9"/>
    <property type="match status" value="1"/>
</dbReference>
<gene>
    <name evidence="11" type="primary">RIN2</name>
</gene>
<dbReference type="Ensembl" id="ENSPNAT00000005945.2">
    <property type="protein sequence ID" value="ENSPNAP00000005053.2"/>
    <property type="gene ID" value="ENSPNAG00000001706.2"/>
</dbReference>
<dbReference type="GeneTree" id="ENSGT00940000154866"/>
<evidence type="ECO:0000313" key="11">
    <source>
        <dbReference type="Ensembl" id="ENSPNAP00000005053.2"/>
    </source>
</evidence>
<dbReference type="Pfam" id="PF02204">
    <property type="entry name" value="VPS9"/>
    <property type="match status" value="1"/>
</dbReference>
<dbReference type="GO" id="GO:0007165">
    <property type="term" value="P:signal transduction"/>
    <property type="evidence" value="ECO:0007669"/>
    <property type="project" value="InterPro"/>
</dbReference>
<evidence type="ECO:0000256" key="7">
    <source>
        <dbReference type="SAM" id="MobiDB-lite"/>
    </source>
</evidence>
<dbReference type="PANTHER" id="PTHR23101">
    <property type="entry name" value="RAB GDP/GTP EXCHANGE FACTOR"/>
    <property type="match status" value="1"/>
</dbReference>
<dbReference type="SUPFAM" id="SSF55550">
    <property type="entry name" value="SH2 domain"/>
    <property type="match status" value="1"/>
</dbReference>
<evidence type="ECO:0000313" key="12">
    <source>
        <dbReference type="Proteomes" id="UP001501920"/>
    </source>
</evidence>
<dbReference type="GO" id="GO:0030139">
    <property type="term" value="C:endocytic vesicle"/>
    <property type="evidence" value="ECO:0007669"/>
    <property type="project" value="TreeGrafter"/>
</dbReference>
<dbReference type="SUPFAM" id="SSF54236">
    <property type="entry name" value="Ubiquitin-like"/>
    <property type="match status" value="1"/>
</dbReference>
<reference evidence="11" key="2">
    <citation type="submission" date="2025-08" db="UniProtKB">
        <authorList>
            <consortium name="Ensembl"/>
        </authorList>
    </citation>
    <scope>IDENTIFICATION</scope>
</reference>
<feature type="region of interest" description="Disordered" evidence="7">
    <location>
        <begin position="455"/>
        <end position="506"/>
    </location>
</feature>
<dbReference type="InterPro" id="IPR000980">
    <property type="entry name" value="SH2"/>
</dbReference>
<dbReference type="OMA" id="QENHSCH"/>
<feature type="compositionally biased region" description="Low complexity" evidence="7">
    <location>
        <begin position="370"/>
        <end position="381"/>
    </location>
</feature>
<feature type="region of interest" description="Disordered" evidence="7">
    <location>
        <begin position="315"/>
        <end position="394"/>
    </location>
</feature>
<dbReference type="AlphaFoldDB" id="A0A3B4BZU9"/>
<comment type="subcellular location">
    <subcellularLocation>
        <location evidence="1">Cytoplasm</location>
    </subcellularLocation>
</comment>
<dbReference type="SMART" id="SM00314">
    <property type="entry name" value="RA"/>
    <property type="match status" value="1"/>
</dbReference>
<dbReference type="PROSITE" id="PS50200">
    <property type="entry name" value="RA"/>
    <property type="match status" value="1"/>
</dbReference>
<dbReference type="PROSITE" id="PS51205">
    <property type="entry name" value="VPS9"/>
    <property type="match status" value="1"/>
</dbReference>
<dbReference type="GO" id="GO:0016192">
    <property type="term" value="P:vesicle-mediated transport"/>
    <property type="evidence" value="ECO:0007669"/>
    <property type="project" value="InterPro"/>
</dbReference>
<evidence type="ECO:0008006" key="13">
    <source>
        <dbReference type="Google" id="ProtNLM"/>
    </source>
</evidence>
<organism evidence="11 12">
    <name type="scientific">Pygocentrus nattereri</name>
    <name type="common">Red-bellied piranha</name>
    <dbReference type="NCBI Taxonomy" id="42514"/>
    <lineage>
        <taxon>Eukaryota</taxon>
        <taxon>Metazoa</taxon>
        <taxon>Chordata</taxon>
        <taxon>Craniata</taxon>
        <taxon>Vertebrata</taxon>
        <taxon>Euteleostomi</taxon>
        <taxon>Actinopterygii</taxon>
        <taxon>Neopterygii</taxon>
        <taxon>Teleostei</taxon>
        <taxon>Ostariophysi</taxon>
        <taxon>Characiformes</taxon>
        <taxon>Characoidei</taxon>
        <taxon>Pygocentrus</taxon>
    </lineage>
</organism>
<dbReference type="InterPro" id="IPR000159">
    <property type="entry name" value="RA_dom"/>
</dbReference>
<evidence type="ECO:0000259" key="8">
    <source>
        <dbReference type="PROSITE" id="PS50001"/>
    </source>
</evidence>
<feature type="region of interest" description="Disordered" evidence="7">
    <location>
        <begin position="257"/>
        <end position="293"/>
    </location>
</feature>
<feature type="compositionally biased region" description="Pro residues" evidence="7">
    <location>
        <begin position="338"/>
        <end position="357"/>
    </location>
</feature>
<dbReference type="Proteomes" id="UP001501920">
    <property type="component" value="Chromosome 30"/>
</dbReference>
<dbReference type="GO" id="GO:0005096">
    <property type="term" value="F:GTPase activator activity"/>
    <property type="evidence" value="ECO:0007669"/>
    <property type="project" value="UniProtKB-KW"/>
</dbReference>
<dbReference type="Pfam" id="PF00788">
    <property type="entry name" value="RA"/>
    <property type="match status" value="1"/>
</dbReference>
<name>A0A3B4BZU9_PYGNA</name>
<dbReference type="GO" id="GO:0031267">
    <property type="term" value="F:small GTPase binding"/>
    <property type="evidence" value="ECO:0007669"/>
    <property type="project" value="TreeGrafter"/>
</dbReference>
<protein>
    <recommendedName>
        <fullName evidence="13">Ras and Rab interactor 2</fullName>
    </recommendedName>
</protein>
<feature type="compositionally biased region" description="Polar residues" evidence="7">
    <location>
        <begin position="327"/>
        <end position="336"/>
    </location>
</feature>
<dbReference type="PANTHER" id="PTHR23101:SF51">
    <property type="entry name" value="RAS AND RAB INTERACTOR 2"/>
    <property type="match status" value="1"/>
</dbReference>
<keyword evidence="4" id="KW-0963">Cytoplasm</keyword>
<dbReference type="GO" id="GO:0005829">
    <property type="term" value="C:cytosol"/>
    <property type="evidence" value="ECO:0007669"/>
    <property type="project" value="TreeGrafter"/>
</dbReference>
<dbReference type="Pfam" id="PF23268">
    <property type="entry name" value="RIN1"/>
    <property type="match status" value="1"/>
</dbReference>
<feature type="domain" description="VPS9" evidence="10">
    <location>
        <begin position="671"/>
        <end position="813"/>
    </location>
</feature>
<accession>A0A3B4BZU9</accession>
<dbReference type="STRING" id="42514.ENSPNAP00000005053"/>
<reference evidence="11 12" key="1">
    <citation type="submission" date="2020-10" db="EMBL/GenBank/DDBJ databases">
        <title>Pygocentrus nattereri (red-bellied piranha) genome, fPygNat1, primary haplotype.</title>
        <authorList>
            <person name="Myers G."/>
            <person name="Meyer A."/>
            <person name="Karagic N."/>
            <person name="Pippel M."/>
            <person name="Winkler S."/>
            <person name="Tracey A."/>
            <person name="Wood J."/>
            <person name="Formenti G."/>
            <person name="Howe K."/>
            <person name="Fedrigo O."/>
            <person name="Jarvis E.D."/>
        </authorList>
    </citation>
    <scope>NUCLEOTIDE SEQUENCE [LARGE SCALE GENOMIC DNA]</scope>
</reference>
<sequence>MSMNIGSLPCRMDRTGSFLKLVDAFASELDQLEREMVYTASQRYTREPEAPLYPEVEGEVSGVYLQSPLGERSCVSDCVSGHMSVLDRLTLTHPIWLLLSITEQEANHILLQQPAGVFLVWRSSALQRKVLSLHVNNMPASPVIHYPVKESLYTFSLEGSGISFADLFRLVAFYCISRDILPFTLKLPEAISSAKAPAELQKMATLGAGFWDSKACSFSLVQNKLPSSLQCEPLVTRTQKVTWTQCKTQSQVTWTQSKTLSRHKVLPGQEGAPPALTRTCSTASPKDQSSSNELPLSFFNPLFLQTQQWLTGNAITGTHKDPCKPNFRSQGATNKSRPTPPPRPPPPRCLPCRPALPPGQRRLPVTATWSKSSQSSAQRSRLTGSMGPKHSTLKRHQALPLSQKQLDIDHHRCTFALDEENIAKALSQANQACKAPLRHTSEAVQLWDRKGESCQGLSDVSTSSSDSLDLSPQPHQSDLSLSPDRGLSTDNSSDEEKEDEEDDDYGAGLQRDLKLRMRTSQNSKKFLPVGPVGVRPGSLLILPQALKGHFHKVRGVLGVLATPERRALRRIVELSQDKSSYFGCLIQDYVSFVQENHSCHTSGLDLLQTIRQFMTQMKVYIMQGSELNPPIESLIPEDQIDAVLEKAMHKCVLKPLHGSLEAALHDFQVSSGAWQQLQENLALARARQPKELGVDGAQPPDSHAIERIRRKLRSMCKMYSPERKVMVLLHVCKLIYTVLQDYSVAGRMFGADDFLPMLTYVLAQCDMPQLDTQVQYMMELLDPSLLHGEGGYYLTSAYGAMSLIKNFKEEQAACVLSSTSRNTLHQWHQRRTTQKDLPSVEDFQNYLRVALQEVDNGCTAKTLQVHPYTTTREVCCLCAHKFRVADPENYALFLLTDDSSQQLAPDTYPQCIKAEFHSRTHPKPFHFVYRRLPKPNGCIPSQRLSSSCSPD</sequence>
<evidence type="ECO:0000256" key="1">
    <source>
        <dbReference type="ARBA" id="ARBA00004496"/>
    </source>
</evidence>
<keyword evidence="12" id="KW-1185">Reference proteome</keyword>
<evidence type="ECO:0000256" key="2">
    <source>
        <dbReference type="ARBA" id="ARBA00006919"/>
    </source>
</evidence>
<dbReference type="SUPFAM" id="SSF109993">
    <property type="entry name" value="VPS9 domain"/>
    <property type="match status" value="1"/>
</dbReference>
<dbReference type="Gene3D" id="1.20.1050.80">
    <property type="entry name" value="VPS9 domain"/>
    <property type="match status" value="1"/>
</dbReference>
<dbReference type="Gene3D" id="3.30.505.10">
    <property type="entry name" value="SH2 domain"/>
    <property type="match status" value="1"/>
</dbReference>
<dbReference type="InterPro" id="IPR037191">
    <property type="entry name" value="VPS9_dom_sf"/>
</dbReference>
<feature type="compositionally biased region" description="Acidic residues" evidence="7">
    <location>
        <begin position="492"/>
        <end position="505"/>
    </location>
</feature>
<evidence type="ECO:0000256" key="5">
    <source>
        <dbReference type="ARBA" id="ARBA00022999"/>
    </source>
</evidence>
<keyword evidence="5 6" id="KW-0727">SH2 domain</keyword>
<keyword evidence="3" id="KW-0343">GTPase activation</keyword>
<dbReference type="InterPro" id="IPR045046">
    <property type="entry name" value="Vps9-like"/>
</dbReference>
<feature type="domain" description="SH2" evidence="8">
    <location>
        <begin position="96"/>
        <end position="189"/>
    </location>
</feature>
<reference evidence="11" key="3">
    <citation type="submission" date="2025-09" db="UniProtKB">
        <authorList>
            <consortium name="Ensembl"/>
        </authorList>
    </citation>
    <scope>IDENTIFICATION</scope>
</reference>
<dbReference type="InterPro" id="IPR036860">
    <property type="entry name" value="SH2_dom_sf"/>
</dbReference>
<evidence type="ECO:0000256" key="4">
    <source>
        <dbReference type="ARBA" id="ARBA00022490"/>
    </source>
</evidence>
<dbReference type="GO" id="GO:0005085">
    <property type="term" value="F:guanyl-nucleotide exchange factor activity"/>
    <property type="evidence" value="ECO:0007669"/>
    <property type="project" value="InterPro"/>
</dbReference>
<evidence type="ECO:0000256" key="6">
    <source>
        <dbReference type="PROSITE-ProRule" id="PRU00191"/>
    </source>
</evidence>
<feature type="compositionally biased region" description="Polar residues" evidence="7">
    <location>
        <begin position="278"/>
        <end position="293"/>
    </location>
</feature>
<feature type="compositionally biased region" description="Low complexity" evidence="7">
    <location>
        <begin position="457"/>
        <end position="471"/>
    </location>
</feature>
<dbReference type="InterPro" id="IPR003123">
    <property type="entry name" value="VPS9"/>
</dbReference>
<dbReference type="SMART" id="SM00252">
    <property type="entry name" value="SH2"/>
    <property type="match status" value="1"/>
</dbReference>
<proteinExistence type="inferred from homology"/>
<dbReference type="InterPro" id="IPR029071">
    <property type="entry name" value="Ubiquitin-like_domsf"/>
</dbReference>
<dbReference type="PROSITE" id="PS50001">
    <property type="entry name" value="SH2"/>
    <property type="match status" value="1"/>
</dbReference>